<gene>
    <name evidence="1" type="ORF">SAMN05216372_102418</name>
</gene>
<organism evidence="1 2">
    <name type="scientific">Pseudomonas straminea</name>
    <dbReference type="NCBI Taxonomy" id="47882"/>
    <lineage>
        <taxon>Bacteria</taxon>
        <taxon>Pseudomonadati</taxon>
        <taxon>Pseudomonadota</taxon>
        <taxon>Gammaproteobacteria</taxon>
        <taxon>Pseudomonadales</taxon>
        <taxon>Pseudomonadaceae</taxon>
        <taxon>Phytopseudomonas</taxon>
    </lineage>
</organism>
<dbReference type="EMBL" id="FOMO01000002">
    <property type="protein sequence ID" value="SFD55741.1"/>
    <property type="molecule type" value="Genomic_DNA"/>
</dbReference>
<dbReference type="RefSeq" id="WP_093501954.1">
    <property type="nucleotide sequence ID" value="NZ_BSSG01000002.1"/>
</dbReference>
<evidence type="ECO:0000313" key="1">
    <source>
        <dbReference type="EMBL" id="SFD55741.1"/>
    </source>
</evidence>
<evidence type="ECO:0008006" key="3">
    <source>
        <dbReference type="Google" id="ProtNLM"/>
    </source>
</evidence>
<name>A0A1I1TAU6_PSEOC</name>
<sequence>MRVDKHSPIVSGLDRQAPKRSLVTVADAAQQTQSERGAAVGSAQGRKSAGFGLQLNQQLTTMQSASSYLAQLSATLVPLKLSLSRELGNARMQDREGVGAQLGELRSLLEQRSARSAGSLDGQLNLHLNEPVRVRFSLPGLESLQTFQQAGRESLLFSIGRSSQEPVAVVLDEGLSEEQILRRFNVGLAPAGIRSELTTDGALVFSAREADWQTLREHLRVKGEGALFAAQRFTELKPVESQLLQPQALETLEEPREVRRMLDTVVKVLDHIQELGEQLRQRQDEIRSFLARQLGDDEQRWAGDYVTAVYNLMRKSSSSYASVSDTLVAQATISRFTVISLLS</sequence>
<proteinExistence type="predicted"/>
<evidence type="ECO:0000313" key="2">
    <source>
        <dbReference type="Proteomes" id="UP000243950"/>
    </source>
</evidence>
<dbReference type="Proteomes" id="UP000243950">
    <property type="component" value="Unassembled WGS sequence"/>
</dbReference>
<accession>A0A1I1TAU6</accession>
<protein>
    <recommendedName>
        <fullName evidence="3">Flagellar hook-associated protein</fullName>
    </recommendedName>
</protein>
<dbReference type="AlphaFoldDB" id="A0A1I1TAU6"/>
<reference evidence="2" key="1">
    <citation type="submission" date="2016-10" db="EMBL/GenBank/DDBJ databases">
        <authorList>
            <person name="Varghese N."/>
            <person name="Submissions S."/>
        </authorList>
    </citation>
    <scope>NUCLEOTIDE SEQUENCE [LARGE SCALE GENOMIC DNA]</scope>
    <source>
        <strain evidence="2">JCM 2783</strain>
    </source>
</reference>
<keyword evidence="2" id="KW-1185">Reference proteome</keyword>